<protein>
    <submittedName>
        <fullName evidence="2">Uncharacterized protein</fullName>
    </submittedName>
</protein>
<dbReference type="Proteomes" id="UP000034852">
    <property type="component" value="Unassembled WGS sequence"/>
</dbReference>
<reference evidence="2 3" key="1">
    <citation type="journal article" date="2015" name="Nature">
        <title>rRNA introns, odd ribosomes, and small enigmatic genomes across a large radiation of phyla.</title>
        <authorList>
            <person name="Brown C.T."/>
            <person name="Hug L.A."/>
            <person name="Thomas B.C."/>
            <person name="Sharon I."/>
            <person name="Castelle C.J."/>
            <person name="Singh A."/>
            <person name="Wilkins M.J."/>
            <person name="Williams K.H."/>
            <person name="Banfield J.F."/>
        </authorList>
    </citation>
    <scope>NUCLEOTIDE SEQUENCE [LARGE SCALE GENOMIC DNA]</scope>
</reference>
<feature type="transmembrane region" description="Helical" evidence="1">
    <location>
        <begin position="21"/>
        <end position="40"/>
    </location>
</feature>
<dbReference type="AlphaFoldDB" id="A0A0G0H8J7"/>
<name>A0A0G0H8J7_9BACT</name>
<keyword evidence="1" id="KW-1133">Transmembrane helix</keyword>
<evidence type="ECO:0000256" key="1">
    <source>
        <dbReference type="SAM" id="Phobius"/>
    </source>
</evidence>
<keyword evidence="1" id="KW-0812">Transmembrane</keyword>
<comment type="caution">
    <text evidence="2">The sequence shown here is derived from an EMBL/GenBank/DDBJ whole genome shotgun (WGS) entry which is preliminary data.</text>
</comment>
<sequence>MTEEKTDNIQKGIRLNATFGQFLSVIFLIIVLFVLPIGGYEYLSGRYGNDKQEVYTAQTQNPGSSTGEGRVAGISTSKVQTSIESTGDTFEFLAGSTTLVIAIGIILLTIALTLSGSLIYDFWKK</sequence>
<dbReference type="EMBL" id="LBTH01000045">
    <property type="protein sequence ID" value="KKQ34845.1"/>
    <property type="molecule type" value="Genomic_DNA"/>
</dbReference>
<accession>A0A0G0H8J7</accession>
<evidence type="ECO:0000313" key="3">
    <source>
        <dbReference type="Proteomes" id="UP000034852"/>
    </source>
</evidence>
<proteinExistence type="predicted"/>
<keyword evidence="1" id="KW-0472">Membrane</keyword>
<evidence type="ECO:0000313" key="2">
    <source>
        <dbReference type="EMBL" id="KKQ34845.1"/>
    </source>
</evidence>
<organism evidence="2 3">
    <name type="scientific">candidate division WS6 bacterium GW2011_GWA2_37_6</name>
    <dbReference type="NCBI Taxonomy" id="1619087"/>
    <lineage>
        <taxon>Bacteria</taxon>
        <taxon>Candidatus Dojkabacteria</taxon>
    </lineage>
</organism>
<gene>
    <name evidence="2" type="ORF">US52_C0045G0020</name>
</gene>
<feature type="transmembrane region" description="Helical" evidence="1">
    <location>
        <begin position="99"/>
        <end position="123"/>
    </location>
</feature>